<proteinExistence type="predicted"/>
<dbReference type="EMBL" id="UINC01097666">
    <property type="protein sequence ID" value="SVC55569.1"/>
    <property type="molecule type" value="Genomic_DNA"/>
</dbReference>
<name>A0A382N319_9ZZZZ</name>
<dbReference type="PROSITE" id="PS51257">
    <property type="entry name" value="PROKAR_LIPOPROTEIN"/>
    <property type="match status" value="1"/>
</dbReference>
<evidence type="ECO:0000313" key="1">
    <source>
        <dbReference type="EMBL" id="SVC55569.1"/>
    </source>
</evidence>
<organism evidence="1">
    <name type="scientific">marine metagenome</name>
    <dbReference type="NCBI Taxonomy" id="408172"/>
    <lineage>
        <taxon>unclassified sequences</taxon>
        <taxon>metagenomes</taxon>
        <taxon>ecological metagenomes</taxon>
    </lineage>
</organism>
<reference evidence="1" key="1">
    <citation type="submission" date="2018-05" db="EMBL/GenBank/DDBJ databases">
        <authorList>
            <person name="Lanie J.A."/>
            <person name="Ng W.-L."/>
            <person name="Kazmierczak K.M."/>
            <person name="Andrzejewski T.M."/>
            <person name="Davidsen T.M."/>
            <person name="Wayne K.J."/>
            <person name="Tettelin H."/>
            <person name="Glass J.I."/>
            <person name="Rusch D."/>
            <person name="Podicherti R."/>
            <person name="Tsui H.-C.T."/>
            <person name="Winkler M.E."/>
        </authorList>
    </citation>
    <scope>NUCLEOTIDE SEQUENCE</scope>
</reference>
<gene>
    <name evidence="1" type="ORF">METZ01_LOCUS308423</name>
</gene>
<dbReference type="AlphaFoldDB" id="A0A382N319"/>
<sequence>MRKFKFISIILSLFVLLSGCYYKYEDLPHGQQLGSCLQTPLKQCIVREVDTKYLGTSHVLNKNYEVGQKQIVYVGQPIVKVQDYHIEEYESDYMVATSSFHLLYPLGGKTVVSKGEKYKVRGKVTIDNENYTAVLMGDGLTDIHGRTIKPEHQDDVHQFLVKENGELLNNVMVNNVLSLWEHYFDPQVTPIFEAEKVQKILTKKDYYNYELVYGGTDGESIAIDYREFTSDDLASPAFYQDLLYEMGKENIQYNNTVLQIHEVTNEKIVYTVLSDGY</sequence>
<protein>
    <submittedName>
        <fullName evidence="1">Uncharacterized protein</fullName>
    </submittedName>
</protein>
<accession>A0A382N319</accession>